<dbReference type="PANTHER" id="PTHR46309">
    <property type="entry name" value="PHD FINGER PROTEIN 12"/>
    <property type="match status" value="1"/>
</dbReference>
<evidence type="ECO:0000256" key="1">
    <source>
        <dbReference type="ARBA" id="ARBA00004123"/>
    </source>
</evidence>
<dbReference type="InterPro" id="IPR032308">
    <property type="entry name" value="TDBD"/>
</dbReference>
<gene>
    <name evidence="8" type="ORF">AXF42_Ash003562</name>
</gene>
<accession>A0A2I0BGH5</accession>
<organism evidence="8 9">
    <name type="scientific">Apostasia shenzhenica</name>
    <dbReference type="NCBI Taxonomy" id="1088818"/>
    <lineage>
        <taxon>Eukaryota</taxon>
        <taxon>Viridiplantae</taxon>
        <taxon>Streptophyta</taxon>
        <taxon>Embryophyta</taxon>
        <taxon>Tracheophyta</taxon>
        <taxon>Spermatophyta</taxon>
        <taxon>Magnoliopsida</taxon>
        <taxon>Liliopsida</taxon>
        <taxon>Asparagales</taxon>
        <taxon>Orchidaceae</taxon>
        <taxon>Apostasioideae</taxon>
        <taxon>Apostasia</taxon>
    </lineage>
</organism>
<proteinExistence type="predicted"/>
<dbReference type="STRING" id="1088818.A0A2I0BGH5"/>
<keyword evidence="8" id="KW-0238">DNA-binding</keyword>
<dbReference type="GO" id="GO:0003678">
    <property type="term" value="F:DNA helicase activity"/>
    <property type="evidence" value="ECO:0007669"/>
    <property type="project" value="UniProtKB-EC"/>
</dbReference>
<dbReference type="InterPro" id="IPR059153">
    <property type="entry name" value="NSD_PHD-1st"/>
</dbReference>
<dbReference type="InterPro" id="IPR013083">
    <property type="entry name" value="Znf_RING/FYVE/PHD"/>
</dbReference>
<keyword evidence="8" id="KW-0067">ATP-binding</keyword>
<evidence type="ECO:0000313" key="9">
    <source>
        <dbReference type="Proteomes" id="UP000236161"/>
    </source>
</evidence>
<dbReference type="InterPro" id="IPR011011">
    <property type="entry name" value="Znf_FYVE_PHD"/>
</dbReference>
<evidence type="ECO:0000259" key="7">
    <source>
        <dbReference type="PROSITE" id="PS50016"/>
    </source>
</evidence>
<dbReference type="EMBL" id="KZ451885">
    <property type="protein sequence ID" value="PKA66905.1"/>
    <property type="molecule type" value="Genomic_DNA"/>
</dbReference>
<evidence type="ECO:0000256" key="5">
    <source>
        <dbReference type="ARBA" id="ARBA00023242"/>
    </source>
</evidence>
<dbReference type="GO" id="GO:0016787">
    <property type="term" value="F:hydrolase activity"/>
    <property type="evidence" value="ECO:0007669"/>
    <property type="project" value="UniProtKB-KW"/>
</dbReference>
<keyword evidence="8" id="KW-0347">Helicase</keyword>
<dbReference type="InterPro" id="IPR042163">
    <property type="entry name" value="PHF12"/>
</dbReference>
<dbReference type="SUPFAM" id="SSF57903">
    <property type="entry name" value="FYVE/PHD zinc finger"/>
    <property type="match status" value="1"/>
</dbReference>
<keyword evidence="4" id="KW-0862">Zinc</keyword>
<reference evidence="8 9" key="1">
    <citation type="journal article" date="2017" name="Nature">
        <title>The Apostasia genome and the evolution of orchids.</title>
        <authorList>
            <person name="Zhang G.Q."/>
            <person name="Liu K.W."/>
            <person name="Li Z."/>
            <person name="Lohaus R."/>
            <person name="Hsiao Y.Y."/>
            <person name="Niu S.C."/>
            <person name="Wang J.Y."/>
            <person name="Lin Y.C."/>
            <person name="Xu Q."/>
            <person name="Chen L.J."/>
            <person name="Yoshida K."/>
            <person name="Fujiwara S."/>
            <person name="Wang Z.W."/>
            <person name="Zhang Y.Q."/>
            <person name="Mitsuda N."/>
            <person name="Wang M."/>
            <person name="Liu G.H."/>
            <person name="Pecoraro L."/>
            <person name="Huang H.X."/>
            <person name="Xiao X.J."/>
            <person name="Lin M."/>
            <person name="Wu X.Y."/>
            <person name="Wu W.L."/>
            <person name="Chen Y.Y."/>
            <person name="Chang S.B."/>
            <person name="Sakamoto S."/>
            <person name="Ohme-Takagi M."/>
            <person name="Yagi M."/>
            <person name="Zeng S.J."/>
            <person name="Shen C.Y."/>
            <person name="Yeh C.M."/>
            <person name="Luo Y.B."/>
            <person name="Tsai W.C."/>
            <person name="Van de Peer Y."/>
            <person name="Liu Z.J."/>
        </authorList>
    </citation>
    <scope>NUCLEOTIDE SEQUENCE [LARGE SCALE GENOMIC DNA]</scope>
    <source>
        <strain evidence="9">cv. Shenzhen</strain>
        <tissue evidence="8">Stem</tissue>
    </source>
</reference>
<protein>
    <submittedName>
        <fullName evidence="8">Chromodomain-helicase-DNA-binding protein 4</fullName>
        <ecNumber evidence="8">3.6.4.12</ecNumber>
    </submittedName>
</protein>
<dbReference type="Pfam" id="PF23011">
    <property type="entry name" value="PHD-1st_NSD"/>
    <property type="match status" value="1"/>
</dbReference>
<evidence type="ECO:0000256" key="4">
    <source>
        <dbReference type="ARBA" id="ARBA00022833"/>
    </source>
</evidence>
<evidence type="ECO:0000256" key="2">
    <source>
        <dbReference type="ARBA" id="ARBA00022723"/>
    </source>
</evidence>
<dbReference type="GO" id="GO:0008270">
    <property type="term" value="F:zinc ion binding"/>
    <property type="evidence" value="ECO:0007669"/>
    <property type="project" value="UniProtKB-KW"/>
</dbReference>
<evidence type="ECO:0000256" key="3">
    <source>
        <dbReference type="ARBA" id="ARBA00022771"/>
    </source>
</evidence>
<keyword evidence="3 6" id="KW-0863">Zinc-finger</keyword>
<dbReference type="Proteomes" id="UP000236161">
    <property type="component" value="Unassembled WGS sequence"/>
</dbReference>
<keyword evidence="8" id="KW-0378">Hydrolase</keyword>
<dbReference type="GO" id="GO:0005634">
    <property type="term" value="C:nucleus"/>
    <property type="evidence" value="ECO:0007669"/>
    <property type="project" value="UniProtKB-SubCell"/>
</dbReference>
<name>A0A2I0BGH5_9ASPA</name>
<dbReference type="InterPro" id="IPR054292">
    <property type="entry name" value="DUF7028"/>
</dbReference>
<comment type="subcellular location">
    <subcellularLocation>
        <location evidence="1">Nucleus</location>
    </subcellularLocation>
</comment>
<keyword evidence="2" id="KW-0479">Metal-binding</keyword>
<dbReference type="GO" id="GO:0006357">
    <property type="term" value="P:regulation of transcription by RNA polymerase II"/>
    <property type="evidence" value="ECO:0007669"/>
    <property type="project" value="TreeGrafter"/>
</dbReference>
<dbReference type="InterPro" id="IPR001965">
    <property type="entry name" value="Znf_PHD"/>
</dbReference>
<evidence type="ECO:0000256" key="6">
    <source>
        <dbReference type="PROSITE-ProRule" id="PRU00146"/>
    </source>
</evidence>
<evidence type="ECO:0000313" key="8">
    <source>
        <dbReference type="EMBL" id="PKA66905.1"/>
    </source>
</evidence>
<dbReference type="Pfam" id="PF16135">
    <property type="entry name" value="TDBD"/>
    <property type="match status" value="1"/>
</dbReference>
<dbReference type="Gene3D" id="3.30.40.10">
    <property type="entry name" value="Zinc/RING finger domain, C3HC4 (zinc finger)"/>
    <property type="match status" value="1"/>
</dbReference>
<sequence length="606" mass="68772">MVSTFGLAETVPSYLHVDSGYCSYGTERKSVKEWTSSFTSHDFNYWKPVELEGEYWHDALKTLHVNPRNFKSEKIKWRKHLISIGWKIESKRDAMIRFRYISPDGITYYSLITACQHLLKDEVDKKKTLHEIVPSKAEPSLLQSVNSEILGVTTRLKPHPYSSGLLNSNRTSATSSKDIGENAHIAGSSVKYLDSKEVLGNEDSQVIAAYMEHINKPKDCKKLSCSDIRVLRSKVKDYLLKKGWKIWLTDKKERKELRYTSPIGKTYISLYTACKGYLEVLIPNTFCHLSDSIRPLCLDLTTLDHMRSLEQQQVGFEKGFSHPSRAYNSVDISSNKQNVDESQCMKRRKTKSLLSTLISDRQPLTYLDTNCCIAGKDSRATSNKPLGKVLLSSSQCSGKRARQIMDISIKPQAAKTVLSWLIGKGGVLPRDKVIYIRKRDCRIMKEGCIYHDGIRCRCCQEVFTLSEFEAHAGEKTCSPFSSVILRDGRSLLDCLKQMICDFRPKEFQHARLKGNYSDFETDYVCTVCLDGGTLLLCDLCPSAFHPTCVGLECVPEGNWFCPSCRCGICGVSEFNCDTEHVSENSGIYCDQCERQCMSLFQFDSFI</sequence>
<keyword evidence="5" id="KW-0539">Nucleus</keyword>
<dbReference type="GO" id="GO:0003677">
    <property type="term" value="F:DNA binding"/>
    <property type="evidence" value="ECO:0007669"/>
    <property type="project" value="UniProtKB-KW"/>
</dbReference>
<dbReference type="InterPro" id="IPR019787">
    <property type="entry name" value="Znf_PHD-finger"/>
</dbReference>
<dbReference type="GO" id="GO:0003714">
    <property type="term" value="F:transcription corepressor activity"/>
    <property type="evidence" value="ECO:0007669"/>
    <property type="project" value="InterPro"/>
</dbReference>
<dbReference type="SMART" id="SM00249">
    <property type="entry name" value="PHD"/>
    <property type="match status" value="1"/>
</dbReference>
<feature type="domain" description="PHD-type" evidence="7">
    <location>
        <begin position="522"/>
        <end position="567"/>
    </location>
</feature>
<dbReference type="EC" id="3.6.4.12" evidence="8"/>
<keyword evidence="8" id="KW-0547">Nucleotide-binding</keyword>
<dbReference type="PANTHER" id="PTHR46309:SF12">
    <property type="entry name" value="GB|AAC80581.1"/>
    <property type="match status" value="1"/>
</dbReference>
<dbReference type="Pfam" id="PF22970">
    <property type="entry name" value="DUF7028"/>
    <property type="match status" value="2"/>
</dbReference>
<dbReference type="PROSITE" id="PS50016">
    <property type="entry name" value="ZF_PHD_2"/>
    <property type="match status" value="1"/>
</dbReference>
<dbReference type="AlphaFoldDB" id="A0A2I0BGH5"/>
<keyword evidence="9" id="KW-1185">Reference proteome</keyword>
<dbReference type="OrthoDB" id="1903104at2759"/>